<protein>
    <submittedName>
        <fullName evidence="1">Uncharacterized protein</fullName>
    </submittedName>
</protein>
<accession>A0A0F9T320</accession>
<evidence type="ECO:0000313" key="1">
    <source>
        <dbReference type="EMBL" id="KKN69247.1"/>
    </source>
</evidence>
<dbReference type="EMBL" id="LAZR01000429">
    <property type="protein sequence ID" value="KKN69247.1"/>
    <property type="molecule type" value="Genomic_DNA"/>
</dbReference>
<gene>
    <name evidence="1" type="ORF">LCGC14_0442420</name>
</gene>
<dbReference type="Gene3D" id="4.10.490.10">
    <property type="entry name" value="High potential iron-sulphur protein"/>
    <property type="match status" value="1"/>
</dbReference>
<organism evidence="1">
    <name type="scientific">marine sediment metagenome</name>
    <dbReference type="NCBI Taxonomy" id="412755"/>
    <lineage>
        <taxon>unclassified sequences</taxon>
        <taxon>metagenomes</taxon>
        <taxon>ecological metagenomes</taxon>
    </lineage>
</organism>
<dbReference type="GO" id="GO:0009055">
    <property type="term" value="F:electron transfer activity"/>
    <property type="evidence" value="ECO:0007669"/>
    <property type="project" value="InterPro"/>
</dbReference>
<sequence length="207" mass="22660">MPATQKVRRLMCAVCNDKVKAKPGQKLPDKAVACEQCTAKIKKSLREEMERETPTKRFLVKFASHLTTQLPTAIVQDAMKKARGHAGGTGKITKKPVVIEKAAGVLSKDLVNYQDKATDEQMRSGRICTSCSFFDLEGNTGVCQLVEGDIEQFGTCDLFKPGEYIIVKAQPDSGDVHVDSLLSDKDDDGVALSICKFKSPDEDEGFD</sequence>
<name>A0A0F9T320_9ZZZZ</name>
<dbReference type="AlphaFoldDB" id="A0A0F9T320"/>
<proteinExistence type="predicted"/>
<comment type="caution">
    <text evidence="1">The sequence shown here is derived from an EMBL/GenBank/DDBJ whole genome shotgun (WGS) entry which is preliminary data.</text>
</comment>
<dbReference type="GO" id="GO:0019646">
    <property type="term" value="P:aerobic electron transport chain"/>
    <property type="evidence" value="ECO:0007669"/>
    <property type="project" value="InterPro"/>
</dbReference>
<dbReference type="InterPro" id="IPR036369">
    <property type="entry name" value="HIPIP_sf"/>
</dbReference>
<reference evidence="1" key="1">
    <citation type="journal article" date="2015" name="Nature">
        <title>Complex archaea that bridge the gap between prokaryotes and eukaryotes.</title>
        <authorList>
            <person name="Spang A."/>
            <person name="Saw J.H."/>
            <person name="Jorgensen S.L."/>
            <person name="Zaremba-Niedzwiedzka K."/>
            <person name="Martijn J."/>
            <person name="Lind A.E."/>
            <person name="van Eijk R."/>
            <person name="Schleper C."/>
            <person name="Guy L."/>
            <person name="Ettema T.J."/>
        </authorList>
    </citation>
    <scope>NUCLEOTIDE SEQUENCE</scope>
</reference>